<dbReference type="EMBL" id="KZ819562">
    <property type="protein sequence ID" value="PWN38687.1"/>
    <property type="molecule type" value="Genomic_DNA"/>
</dbReference>
<proteinExistence type="inferred from homology"/>
<dbReference type="PANTHER" id="PTHR10026">
    <property type="entry name" value="CYCLIN"/>
    <property type="match status" value="1"/>
</dbReference>
<dbReference type="InterPro" id="IPR006671">
    <property type="entry name" value="Cyclin_N"/>
</dbReference>
<accession>A0A316VMC2</accession>
<reference evidence="12 13" key="1">
    <citation type="journal article" date="2018" name="Mol. Biol. Evol.">
        <title>Broad Genomic Sampling Reveals a Smut Pathogenic Ancestry of the Fungal Clade Ustilaginomycotina.</title>
        <authorList>
            <person name="Kijpornyongpan T."/>
            <person name="Mondo S.J."/>
            <person name="Barry K."/>
            <person name="Sandor L."/>
            <person name="Lee J."/>
            <person name="Lipzen A."/>
            <person name="Pangilinan J."/>
            <person name="LaButti K."/>
            <person name="Hainaut M."/>
            <person name="Henrissat B."/>
            <person name="Grigoriev I.V."/>
            <person name="Spatafora J.W."/>
            <person name="Aime M.C."/>
        </authorList>
    </citation>
    <scope>NUCLEOTIDE SEQUENCE [LARGE SCALE GENOMIC DNA]</scope>
    <source>
        <strain evidence="12 13">MCA 4658</strain>
    </source>
</reference>
<dbReference type="Gene3D" id="1.10.472.10">
    <property type="entry name" value="Cyclin-like"/>
    <property type="match status" value="2"/>
</dbReference>
<evidence type="ECO:0000256" key="2">
    <source>
        <dbReference type="ARBA" id="ARBA00008638"/>
    </source>
</evidence>
<sequence>MASDYWLSSQCNHWLFSRSQLITARAEDLRYADSPDDVAAIGIWTCNAIAALTKRLSQRQRVTATACIFFRRFYAKIGNSYCSTDPAMVATACFYIAAKIEETPVHVRVVASEAAKLWSELGHPSFPSDVSSLGQMEFYLLEDLDFHLIVHHPYRVLLTFSNNVGKIALSKLDDDFGGSIGMDLNTHTAGKEGLGLGLGMDVESEDARLGDAFVLNDTYRTDIGLLYPPHLIAIAALYLGFTLHQPSRDSLVASAEKMRERRRKWAAAAAALSHPSNQDSGSVGGSESAEQHSDLPPPPVPPPDALSFFAALNVDFRLVAEVVQHILAGYEVWHRIDHASTARTEQAPQSHMDGLEDGKDKGATQTSTSNGSGTSSSVLSDGPAMFAKLHRMRERRRLELNLLNER</sequence>
<keyword evidence="8" id="KW-0539">Nucleus</keyword>
<dbReference type="AlphaFoldDB" id="A0A316VMC2"/>
<dbReference type="PIRSF" id="PIRSF028758">
    <property type="entry name" value="Cyclin, C/H/G types"/>
    <property type="match status" value="1"/>
</dbReference>
<evidence type="ECO:0000256" key="7">
    <source>
        <dbReference type="ARBA" id="ARBA00023163"/>
    </source>
</evidence>
<evidence type="ECO:0000256" key="6">
    <source>
        <dbReference type="ARBA" id="ARBA00023159"/>
    </source>
</evidence>
<dbReference type="SUPFAM" id="SSF47954">
    <property type="entry name" value="Cyclin-like"/>
    <property type="match status" value="2"/>
</dbReference>
<evidence type="ECO:0000256" key="5">
    <source>
        <dbReference type="ARBA" id="ARBA00023127"/>
    </source>
</evidence>
<dbReference type="Pfam" id="PF00134">
    <property type="entry name" value="Cyclin_N"/>
    <property type="match status" value="1"/>
</dbReference>
<keyword evidence="3" id="KW-0678">Repressor</keyword>
<dbReference type="InParanoid" id="A0A316VMC2"/>
<keyword evidence="7" id="KW-0804">Transcription</keyword>
<dbReference type="RefSeq" id="XP_025365847.1">
    <property type="nucleotide sequence ID" value="XM_025512614.1"/>
</dbReference>
<feature type="compositionally biased region" description="Low complexity" evidence="10">
    <location>
        <begin position="363"/>
        <end position="381"/>
    </location>
</feature>
<evidence type="ECO:0000256" key="4">
    <source>
        <dbReference type="ARBA" id="ARBA00023015"/>
    </source>
</evidence>
<evidence type="ECO:0000313" key="12">
    <source>
        <dbReference type="EMBL" id="PWN38687.1"/>
    </source>
</evidence>
<dbReference type="InterPro" id="IPR013763">
    <property type="entry name" value="Cyclin-like_dom"/>
</dbReference>
<dbReference type="STRING" id="1522189.A0A316VMC2"/>
<dbReference type="CDD" id="cd20513">
    <property type="entry name" value="CYCLIN_CCNC_rpt1"/>
    <property type="match status" value="1"/>
</dbReference>
<gene>
    <name evidence="12" type="ORF">IE81DRAFT_319011</name>
</gene>
<evidence type="ECO:0000256" key="8">
    <source>
        <dbReference type="ARBA" id="ARBA00023242"/>
    </source>
</evidence>
<dbReference type="SMART" id="SM00385">
    <property type="entry name" value="CYCLIN"/>
    <property type="match status" value="1"/>
</dbReference>
<dbReference type="Proteomes" id="UP000245783">
    <property type="component" value="Unassembled WGS sequence"/>
</dbReference>
<keyword evidence="4" id="KW-0805">Transcription regulation</keyword>
<dbReference type="OrthoDB" id="10266018at2759"/>
<feature type="domain" description="Cyclin-like" evidence="11">
    <location>
        <begin position="47"/>
        <end position="142"/>
    </location>
</feature>
<dbReference type="GeneID" id="37034484"/>
<protein>
    <submittedName>
        <fullName evidence="12">Cyclin-like protein</fullName>
    </submittedName>
</protein>
<keyword evidence="5 9" id="KW-0195">Cyclin</keyword>
<name>A0A316VMC2_9BASI</name>
<evidence type="ECO:0000256" key="1">
    <source>
        <dbReference type="ARBA" id="ARBA00004123"/>
    </source>
</evidence>
<feature type="region of interest" description="Disordered" evidence="10">
    <location>
        <begin position="341"/>
        <end position="381"/>
    </location>
</feature>
<dbReference type="InterPro" id="IPR043198">
    <property type="entry name" value="Cyclin/Ssn8"/>
</dbReference>
<evidence type="ECO:0000259" key="11">
    <source>
        <dbReference type="SMART" id="SM00385"/>
    </source>
</evidence>
<dbReference type="GO" id="GO:0016538">
    <property type="term" value="F:cyclin-dependent protein serine/threonine kinase regulator activity"/>
    <property type="evidence" value="ECO:0007669"/>
    <property type="project" value="InterPro"/>
</dbReference>
<dbReference type="FunFam" id="1.10.472.10:FF:000076">
    <property type="entry name" value="RNA polymerase II holoenzyme cyclin-like subunit"/>
    <property type="match status" value="1"/>
</dbReference>
<comment type="subcellular location">
    <subcellularLocation>
        <location evidence="1">Nucleus</location>
    </subcellularLocation>
</comment>
<dbReference type="GO" id="GO:0005634">
    <property type="term" value="C:nucleus"/>
    <property type="evidence" value="ECO:0007669"/>
    <property type="project" value="UniProtKB-SubCell"/>
</dbReference>
<keyword evidence="13" id="KW-1185">Reference proteome</keyword>
<dbReference type="InterPro" id="IPR036915">
    <property type="entry name" value="Cyclin-like_sf"/>
</dbReference>
<evidence type="ECO:0000256" key="10">
    <source>
        <dbReference type="SAM" id="MobiDB-lite"/>
    </source>
</evidence>
<evidence type="ECO:0000256" key="3">
    <source>
        <dbReference type="ARBA" id="ARBA00022491"/>
    </source>
</evidence>
<comment type="similarity">
    <text evidence="2">Belongs to the cyclin family. Cyclin C subfamily.</text>
</comment>
<keyword evidence="6" id="KW-0010">Activator</keyword>
<evidence type="ECO:0000313" key="13">
    <source>
        <dbReference type="Proteomes" id="UP000245783"/>
    </source>
</evidence>
<feature type="region of interest" description="Disordered" evidence="10">
    <location>
        <begin position="266"/>
        <end position="302"/>
    </location>
</feature>
<organism evidence="12 13">
    <name type="scientific">Ceraceosorus guamensis</name>
    <dbReference type="NCBI Taxonomy" id="1522189"/>
    <lineage>
        <taxon>Eukaryota</taxon>
        <taxon>Fungi</taxon>
        <taxon>Dikarya</taxon>
        <taxon>Basidiomycota</taxon>
        <taxon>Ustilaginomycotina</taxon>
        <taxon>Exobasidiomycetes</taxon>
        <taxon>Ceraceosorales</taxon>
        <taxon>Ceraceosoraceae</taxon>
        <taxon>Ceraceosorus</taxon>
    </lineage>
</organism>
<dbReference type="GO" id="GO:0006357">
    <property type="term" value="P:regulation of transcription by RNA polymerase II"/>
    <property type="evidence" value="ECO:0007669"/>
    <property type="project" value="InterPro"/>
</dbReference>
<feature type="compositionally biased region" description="Basic and acidic residues" evidence="10">
    <location>
        <begin position="353"/>
        <end position="362"/>
    </location>
</feature>
<evidence type="ECO:0000256" key="9">
    <source>
        <dbReference type="RuleBase" id="RU000383"/>
    </source>
</evidence>